<dbReference type="PROSITE" id="PS51257">
    <property type="entry name" value="PROKAR_LIPOPROTEIN"/>
    <property type="match status" value="1"/>
</dbReference>
<dbReference type="STRING" id="237679.SAMN04488072_12131"/>
<dbReference type="SUPFAM" id="SSF53850">
    <property type="entry name" value="Periplasmic binding protein-like II"/>
    <property type="match status" value="1"/>
</dbReference>
<dbReference type="PANTHER" id="PTHR42928">
    <property type="entry name" value="TRICARBOXYLATE-BINDING PROTEIN"/>
    <property type="match status" value="1"/>
</dbReference>
<keyword evidence="4" id="KW-1185">Reference proteome</keyword>
<name>A0A1I1AJV5_9BACI</name>
<protein>
    <submittedName>
        <fullName evidence="3">Tripartite-type tricarboxylate transporter, receptor component TctC</fullName>
    </submittedName>
</protein>
<dbReference type="AlphaFoldDB" id="A0A1I1AJV5"/>
<gene>
    <name evidence="3" type="ORF">SAMN04488072_12131</name>
</gene>
<proteinExistence type="inferred from homology"/>
<reference evidence="3 4" key="1">
    <citation type="submission" date="2016-10" db="EMBL/GenBank/DDBJ databases">
        <authorList>
            <person name="de Groot N.N."/>
        </authorList>
    </citation>
    <scope>NUCLEOTIDE SEQUENCE [LARGE SCALE GENOMIC DNA]</scope>
    <source>
        <strain evidence="3 4">CGMCC 1.3702</strain>
    </source>
</reference>
<keyword evidence="3" id="KW-0675">Receptor</keyword>
<dbReference type="PANTHER" id="PTHR42928:SF5">
    <property type="entry name" value="BLR1237 PROTEIN"/>
    <property type="match status" value="1"/>
</dbReference>
<dbReference type="InterPro" id="IPR042100">
    <property type="entry name" value="Bug_dom1"/>
</dbReference>
<dbReference type="Proteomes" id="UP000198642">
    <property type="component" value="Unassembled WGS sequence"/>
</dbReference>
<dbReference type="Gene3D" id="3.40.190.10">
    <property type="entry name" value="Periplasmic binding protein-like II"/>
    <property type="match status" value="1"/>
</dbReference>
<evidence type="ECO:0000313" key="3">
    <source>
        <dbReference type="EMBL" id="SFB37772.1"/>
    </source>
</evidence>
<evidence type="ECO:0000256" key="2">
    <source>
        <dbReference type="SAM" id="SignalP"/>
    </source>
</evidence>
<comment type="similarity">
    <text evidence="1">Belongs to the UPF0065 (bug) family.</text>
</comment>
<evidence type="ECO:0000313" key="4">
    <source>
        <dbReference type="Proteomes" id="UP000198642"/>
    </source>
</evidence>
<dbReference type="Pfam" id="PF03401">
    <property type="entry name" value="TctC"/>
    <property type="match status" value="1"/>
</dbReference>
<dbReference type="EMBL" id="FOJW01000021">
    <property type="protein sequence ID" value="SFB37772.1"/>
    <property type="molecule type" value="Genomic_DNA"/>
</dbReference>
<feature type="chain" id="PRO_5038573727" evidence="2">
    <location>
        <begin position="25"/>
        <end position="332"/>
    </location>
</feature>
<feature type="signal peptide" evidence="2">
    <location>
        <begin position="1"/>
        <end position="24"/>
    </location>
</feature>
<dbReference type="RefSeq" id="WP_090241378.1">
    <property type="nucleotide sequence ID" value="NZ_FOJW01000021.1"/>
</dbReference>
<dbReference type="CDD" id="cd07012">
    <property type="entry name" value="PBP2_Bug_TTT"/>
    <property type="match status" value="1"/>
</dbReference>
<accession>A0A1I1AJV5</accession>
<dbReference type="PIRSF" id="PIRSF017082">
    <property type="entry name" value="YflP"/>
    <property type="match status" value="1"/>
</dbReference>
<sequence>MRKFMYMSLFTAVILVLLSACNQASNESASAESWPEDPITMVVPTGEGGSNDRQARAVAPYLEEYLGVPVTVENRPGAATIQGTTSYLNEEDDGSFLFYPLQYHFSGGIARGGEYSVDDFAVAGVTHQAPIALWVHADSPYQTAEDLIAALQEDAENMSFGFQPGSASHVAGLVMQEVLGLEFREVPYDGGGDQRAALLGGNIDFMTTDFEGTLAAVGEDARPLLLFADQPHPLDESVPLAKDVLQEFTDEEFVGTVQNFRFLAAHASFKENYPERFETLRTALEDVYADEEFQQWVSESEFEMELLDIEPSTEMVQQADEVIKSYGDQLIE</sequence>
<dbReference type="Gene3D" id="3.40.190.150">
    <property type="entry name" value="Bordetella uptake gene, domain 1"/>
    <property type="match status" value="1"/>
</dbReference>
<dbReference type="OrthoDB" id="8881899at2"/>
<keyword evidence="2" id="KW-0732">Signal</keyword>
<organism evidence="3 4">
    <name type="scientific">Lentibacillus halodurans</name>
    <dbReference type="NCBI Taxonomy" id="237679"/>
    <lineage>
        <taxon>Bacteria</taxon>
        <taxon>Bacillati</taxon>
        <taxon>Bacillota</taxon>
        <taxon>Bacilli</taxon>
        <taxon>Bacillales</taxon>
        <taxon>Bacillaceae</taxon>
        <taxon>Lentibacillus</taxon>
    </lineage>
</organism>
<dbReference type="InterPro" id="IPR005064">
    <property type="entry name" value="BUG"/>
</dbReference>
<evidence type="ECO:0000256" key="1">
    <source>
        <dbReference type="ARBA" id="ARBA00006987"/>
    </source>
</evidence>